<dbReference type="InterPro" id="IPR036390">
    <property type="entry name" value="WH_DNA-bd_sf"/>
</dbReference>
<dbReference type="SUPFAM" id="SSF46785">
    <property type="entry name" value="Winged helix' DNA-binding domain"/>
    <property type="match status" value="1"/>
</dbReference>
<organism evidence="1 2">
    <name type="scientific">Pantoea cypripedii</name>
    <name type="common">Pectobacterium cypripedii</name>
    <name type="synonym">Erwinia cypripedii</name>
    <dbReference type="NCBI Taxonomy" id="55209"/>
    <lineage>
        <taxon>Bacteria</taxon>
        <taxon>Pseudomonadati</taxon>
        <taxon>Pseudomonadota</taxon>
        <taxon>Gammaproteobacteria</taxon>
        <taxon>Enterobacterales</taxon>
        <taxon>Erwiniaceae</taxon>
        <taxon>Pantoea</taxon>
    </lineage>
</organism>
<dbReference type="STRING" id="55209.HA50_07120"/>
<proteinExistence type="predicted"/>
<reference evidence="1 2" key="1">
    <citation type="journal article" date="2017" name="Antonie Van Leeuwenhoek">
        <title>Phylogenomic resolution of the bacterial genus Pantoea and its relationship with Erwinia and Tatumella.</title>
        <authorList>
            <person name="Palmer M."/>
            <person name="Steenkamp E.T."/>
            <person name="Coetzee M.P."/>
            <person name="Chan W.Y."/>
            <person name="van Zyl E."/>
            <person name="De Maayer P."/>
            <person name="Coutinho T.A."/>
            <person name="Blom J."/>
            <person name="Smits T.H."/>
            <person name="Duffy B."/>
            <person name="Venter S.N."/>
        </authorList>
    </citation>
    <scope>NUCLEOTIDE SEQUENCE [LARGE SCALE GENOMIC DNA]</scope>
    <source>
        <strain evidence="1 2">LMG 2657</strain>
    </source>
</reference>
<dbReference type="OrthoDB" id="6630580at2"/>
<keyword evidence="2" id="KW-1185">Reference proteome</keyword>
<dbReference type="Proteomes" id="UP000193749">
    <property type="component" value="Unassembled WGS sequence"/>
</dbReference>
<evidence type="ECO:0000313" key="2">
    <source>
        <dbReference type="Proteomes" id="UP000193749"/>
    </source>
</evidence>
<evidence type="ECO:0000313" key="1">
    <source>
        <dbReference type="EMBL" id="ORM93127.1"/>
    </source>
</evidence>
<comment type="caution">
    <text evidence="1">The sequence shown here is derived from an EMBL/GenBank/DDBJ whole genome shotgun (WGS) entry which is preliminary data.</text>
</comment>
<sequence length="137" mass="16076">MMNAETAITRILLDQPGKTASQITELSGYTRNTVSETLRKMSVMGDVWRDAESRYYTAEKTDASDKRYIEIAENAMKLQAKNFWHRAAREWLKAHDETYRPGLRQKAIICRAHCIEMANWIRPKPEPEYPEKRSKRQ</sequence>
<dbReference type="RefSeq" id="WP_084873782.1">
    <property type="nucleotide sequence ID" value="NZ_JAGGMY010000001.1"/>
</dbReference>
<dbReference type="AlphaFoldDB" id="A0A1X1ET36"/>
<dbReference type="EMBL" id="MLJI01000001">
    <property type="protein sequence ID" value="ORM93127.1"/>
    <property type="molecule type" value="Genomic_DNA"/>
</dbReference>
<protein>
    <submittedName>
        <fullName evidence="1">Uncharacterized protein</fullName>
    </submittedName>
</protein>
<gene>
    <name evidence="1" type="ORF">HA50_07120</name>
</gene>
<name>A0A1X1ET36_PANCY</name>
<accession>A0A1X1ET36</accession>